<proteinExistence type="predicted"/>
<dbReference type="Pfam" id="PF01527">
    <property type="entry name" value="HTH_Tnp_1"/>
    <property type="match status" value="1"/>
</dbReference>
<sequence length="321" mass="36566">MAKKTYSFEFILAVLKQGEAGASAIELHRRHGISPATFYTWRMKFSGMDVAMMEERKTHLHAKALLRRKQANAEKKDRALNELNKPSQAAQSLLPSAVQKAIKRWKACVRSHTTIEKQKLISLKAIQGIVQAWGGECLSNHYVNLSTRMPVRCAKGHHWQCYPSHLIAGKFCLICAKYEQRQRDLEKIKKIAAARGWQCLTIEYKGCKSAVAWRCKNGHEFTARPDSMRAGFGCMQCFKDRRQKTLAKMQDLAKARGGVCLSEIYDPYSPLLWQCKRGHIWKSPSGSVCSGHWCQQCSSIEKITRSGSPAWIKYENIYKPQ</sequence>
<organism evidence="1 2">
    <name type="scientific">Iodobacter arcticus</name>
    <dbReference type="NCBI Taxonomy" id="590593"/>
    <lineage>
        <taxon>Bacteria</taxon>
        <taxon>Pseudomonadati</taxon>
        <taxon>Pseudomonadota</taxon>
        <taxon>Betaproteobacteria</taxon>
        <taxon>Neisseriales</taxon>
        <taxon>Chitinibacteraceae</taxon>
        <taxon>Iodobacter</taxon>
    </lineage>
</organism>
<dbReference type="InterPro" id="IPR002514">
    <property type="entry name" value="Transposase_8"/>
</dbReference>
<protein>
    <submittedName>
        <fullName evidence="1">Transposase</fullName>
    </submittedName>
</protein>
<keyword evidence="2" id="KW-1185">Reference proteome</keyword>
<evidence type="ECO:0000313" key="2">
    <source>
        <dbReference type="Proteomes" id="UP001596473"/>
    </source>
</evidence>
<dbReference type="EMBL" id="JBHTBQ010000033">
    <property type="protein sequence ID" value="MFC7421083.1"/>
    <property type="molecule type" value="Genomic_DNA"/>
</dbReference>
<comment type="caution">
    <text evidence="1">The sequence shown here is derived from an EMBL/GenBank/DDBJ whole genome shotgun (WGS) entry which is preliminary data.</text>
</comment>
<dbReference type="InterPro" id="IPR009057">
    <property type="entry name" value="Homeodomain-like_sf"/>
</dbReference>
<name>A0ABW2QZG6_9NEIS</name>
<dbReference type="RefSeq" id="WP_380188659.1">
    <property type="nucleotide sequence ID" value="NZ_JBHTBQ010000033.1"/>
</dbReference>
<reference evidence="2" key="1">
    <citation type="journal article" date="2019" name="Int. J. Syst. Evol. Microbiol.">
        <title>The Global Catalogue of Microorganisms (GCM) 10K type strain sequencing project: providing services to taxonomists for standard genome sequencing and annotation.</title>
        <authorList>
            <consortium name="The Broad Institute Genomics Platform"/>
            <consortium name="The Broad Institute Genome Sequencing Center for Infectious Disease"/>
            <person name="Wu L."/>
            <person name="Ma J."/>
        </authorList>
    </citation>
    <scope>NUCLEOTIDE SEQUENCE [LARGE SCALE GENOMIC DNA]</scope>
    <source>
        <strain evidence="2">CCUG 62945</strain>
    </source>
</reference>
<dbReference type="Proteomes" id="UP001596473">
    <property type="component" value="Unassembled WGS sequence"/>
</dbReference>
<evidence type="ECO:0000313" key="1">
    <source>
        <dbReference type="EMBL" id="MFC7421083.1"/>
    </source>
</evidence>
<accession>A0ABW2QZG6</accession>
<gene>
    <name evidence="1" type="ORF">ACFQNF_14555</name>
</gene>
<dbReference type="SUPFAM" id="SSF46689">
    <property type="entry name" value="Homeodomain-like"/>
    <property type="match status" value="1"/>
</dbReference>